<reference evidence="12" key="1">
    <citation type="journal article" date="2019" name="Int. J. Syst. Evol. Microbiol.">
        <title>The Global Catalogue of Microorganisms (GCM) 10K type strain sequencing project: providing services to taxonomists for standard genome sequencing and annotation.</title>
        <authorList>
            <consortium name="The Broad Institute Genomics Platform"/>
            <consortium name="The Broad Institute Genome Sequencing Center for Infectious Disease"/>
            <person name="Wu L."/>
            <person name="Ma J."/>
        </authorList>
    </citation>
    <scope>NUCLEOTIDE SEQUENCE [LARGE SCALE GENOMIC DNA]</scope>
    <source>
        <strain evidence="12">CGMCC 1.8957</strain>
    </source>
</reference>
<evidence type="ECO:0000256" key="4">
    <source>
        <dbReference type="ARBA" id="ARBA00022475"/>
    </source>
</evidence>
<keyword evidence="5 10" id="KW-0145">Chemotaxis</keyword>
<comment type="similarity">
    <text evidence="3 10">Belongs to the FliL family.</text>
</comment>
<proteinExistence type="inferred from homology"/>
<keyword evidence="12" id="KW-1185">Reference proteome</keyword>
<evidence type="ECO:0000256" key="1">
    <source>
        <dbReference type="ARBA" id="ARBA00002254"/>
    </source>
</evidence>
<comment type="function">
    <text evidence="1 10">Controls the rotational direction of flagella during chemotaxis.</text>
</comment>
<feature type="transmembrane region" description="Helical" evidence="10">
    <location>
        <begin position="28"/>
        <end position="50"/>
    </location>
</feature>
<evidence type="ECO:0000256" key="8">
    <source>
        <dbReference type="ARBA" id="ARBA00022989"/>
    </source>
</evidence>
<dbReference type="RefSeq" id="WP_189677236.1">
    <property type="nucleotide sequence ID" value="NZ_BNAQ01000006.1"/>
</dbReference>
<evidence type="ECO:0000256" key="7">
    <source>
        <dbReference type="ARBA" id="ARBA00022779"/>
    </source>
</evidence>
<evidence type="ECO:0000256" key="6">
    <source>
        <dbReference type="ARBA" id="ARBA00022692"/>
    </source>
</evidence>
<evidence type="ECO:0000313" key="11">
    <source>
        <dbReference type="EMBL" id="GHH23297.1"/>
    </source>
</evidence>
<sequence length="172" mass="18413">MSEPEPASEIVEGDTPLTVKKSRFSKRLLMIVGGVIVVLLIVAGVAFFLLRPAGGAAKRGAEAKTESHDEDGATYVEAPAMVVNLRGADGTARFLKVRFTFVPVSAAKGALIKGKLPLIVDAFQPFLRELRPEDLAGSAAVFRIKEEMLVRATAAMGPDVVKDILIQDLIQQ</sequence>
<evidence type="ECO:0000256" key="2">
    <source>
        <dbReference type="ARBA" id="ARBA00004162"/>
    </source>
</evidence>
<protein>
    <recommendedName>
        <fullName evidence="10">Flagellar protein FliL</fullName>
    </recommendedName>
</protein>
<evidence type="ECO:0000256" key="9">
    <source>
        <dbReference type="ARBA" id="ARBA00023136"/>
    </source>
</evidence>
<name>A0ABQ3LQM8_9SPHN</name>
<evidence type="ECO:0000313" key="12">
    <source>
        <dbReference type="Proteomes" id="UP000652430"/>
    </source>
</evidence>
<dbReference type="PANTHER" id="PTHR35091">
    <property type="entry name" value="FLAGELLAR PROTEIN FLIL"/>
    <property type="match status" value="1"/>
</dbReference>
<dbReference type="Pfam" id="PF03748">
    <property type="entry name" value="FliL"/>
    <property type="match status" value="1"/>
</dbReference>
<accession>A0ABQ3LQM8</accession>
<keyword evidence="9 10" id="KW-0472">Membrane</keyword>
<gene>
    <name evidence="11" type="ORF">GCM10008023_34100</name>
</gene>
<keyword evidence="7 10" id="KW-0283">Flagellar rotation</keyword>
<keyword evidence="10" id="KW-0997">Cell inner membrane</keyword>
<comment type="subcellular location">
    <subcellularLocation>
        <location evidence="10">Cell inner membrane</location>
    </subcellularLocation>
    <subcellularLocation>
        <location evidence="2">Cell membrane</location>
        <topology evidence="2">Single-pass membrane protein</topology>
    </subcellularLocation>
</comment>
<comment type="caution">
    <text evidence="11">The sequence shown here is derived from an EMBL/GenBank/DDBJ whole genome shotgun (WGS) entry which is preliminary data.</text>
</comment>
<keyword evidence="8 10" id="KW-1133">Transmembrane helix</keyword>
<keyword evidence="6 10" id="KW-0812">Transmembrane</keyword>
<keyword evidence="4" id="KW-1003">Cell membrane</keyword>
<evidence type="ECO:0000256" key="3">
    <source>
        <dbReference type="ARBA" id="ARBA00008281"/>
    </source>
</evidence>
<evidence type="ECO:0000256" key="10">
    <source>
        <dbReference type="RuleBase" id="RU364125"/>
    </source>
</evidence>
<organism evidence="11 12">
    <name type="scientific">Sphingomonas glacialis</name>
    <dbReference type="NCBI Taxonomy" id="658225"/>
    <lineage>
        <taxon>Bacteria</taxon>
        <taxon>Pseudomonadati</taxon>
        <taxon>Pseudomonadota</taxon>
        <taxon>Alphaproteobacteria</taxon>
        <taxon>Sphingomonadales</taxon>
        <taxon>Sphingomonadaceae</taxon>
        <taxon>Sphingomonas</taxon>
    </lineage>
</organism>
<dbReference type="InterPro" id="IPR005503">
    <property type="entry name" value="FliL"/>
</dbReference>
<dbReference type="PANTHER" id="PTHR35091:SF2">
    <property type="entry name" value="FLAGELLAR PROTEIN FLIL"/>
    <property type="match status" value="1"/>
</dbReference>
<dbReference type="Proteomes" id="UP000652430">
    <property type="component" value="Unassembled WGS sequence"/>
</dbReference>
<evidence type="ECO:0000256" key="5">
    <source>
        <dbReference type="ARBA" id="ARBA00022500"/>
    </source>
</evidence>
<dbReference type="EMBL" id="BNAQ01000006">
    <property type="protein sequence ID" value="GHH23297.1"/>
    <property type="molecule type" value="Genomic_DNA"/>
</dbReference>